<keyword evidence="1" id="KW-0808">Transferase</keyword>
<dbReference type="InterPro" id="IPR000182">
    <property type="entry name" value="GNAT_dom"/>
</dbReference>
<gene>
    <name evidence="4" type="ORF">AB840_10975</name>
</gene>
<dbReference type="EMBL" id="LEKT01000041">
    <property type="protein sequence ID" value="KMO85900.1"/>
    <property type="molecule type" value="Genomic_DNA"/>
</dbReference>
<dbReference type="AlphaFoldDB" id="A0A0J6WR20"/>
<evidence type="ECO:0000256" key="1">
    <source>
        <dbReference type="ARBA" id="ARBA00022679"/>
    </source>
</evidence>
<dbReference type="Proteomes" id="UP000036503">
    <property type="component" value="Unassembled WGS sequence"/>
</dbReference>
<dbReference type="STRING" id="39029.BSR42_10950"/>
<evidence type="ECO:0000256" key="2">
    <source>
        <dbReference type="ARBA" id="ARBA00023315"/>
    </source>
</evidence>
<dbReference type="Gene3D" id="3.40.630.30">
    <property type="match status" value="1"/>
</dbReference>
<reference evidence="4 5" key="1">
    <citation type="submission" date="2015-06" db="EMBL/GenBank/DDBJ databases">
        <title>Draft genome sequence of beer spoilage bacterium Megasphaera cerevisiae type strain 20462.</title>
        <authorList>
            <person name="Kutumbaka K."/>
            <person name="Pasmowitz J."/>
            <person name="Mategko J."/>
            <person name="Reyes D."/>
            <person name="Friedrich A."/>
            <person name="Han S."/>
            <person name="Martens-Habbena W."/>
            <person name="Neal-McKinney J."/>
            <person name="Janagama H.K."/>
            <person name="Nadala C."/>
            <person name="Samadpour M."/>
        </authorList>
    </citation>
    <scope>NUCLEOTIDE SEQUENCE [LARGE SCALE GENOMIC DNA]</scope>
    <source>
        <strain evidence="4 5">DSM 20462</strain>
    </source>
</reference>
<accession>A0A0J6WR20</accession>
<dbReference type="GO" id="GO:0016747">
    <property type="term" value="F:acyltransferase activity, transferring groups other than amino-acyl groups"/>
    <property type="evidence" value="ECO:0007669"/>
    <property type="project" value="InterPro"/>
</dbReference>
<dbReference type="CDD" id="cd04301">
    <property type="entry name" value="NAT_SF"/>
    <property type="match status" value="1"/>
</dbReference>
<proteinExistence type="predicted"/>
<dbReference type="InParanoid" id="A0A0J6WR20"/>
<keyword evidence="2" id="KW-0012">Acyltransferase</keyword>
<evidence type="ECO:0000313" key="4">
    <source>
        <dbReference type="EMBL" id="KMO85900.1"/>
    </source>
</evidence>
<sequence length="161" mass="18150">MGDETKIRLAAECDIDDMIHLISLVFAMEKDFQADKDKQRRGLQLILQSGSERHLWVAEKNGRVVGMCSAQLLVSTAEGGWKALVEDVAVDEVCRRQGIGRKLLGEVVNWARIYGVTRVDLLADRNNEKGLSFYRQLGWKTTNLIALQKNMSKGKDNNFIV</sequence>
<dbReference type="PANTHER" id="PTHR43877:SF1">
    <property type="entry name" value="ACETYLTRANSFERASE"/>
    <property type="match status" value="1"/>
</dbReference>
<protein>
    <recommendedName>
        <fullName evidence="3">N-acetyltransferase domain-containing protein</fullName>
    </recommendedName>
</protein>
<dbReference type="SUPFAM" id="SSF55729">
    <property type="entry name" value="Acyl-CoA N-acyltransferases (Nat)"/>
    <property type="match status" value="1"/>
</dbReference>
<dbReference type="Pfam" id="PF00583">
    <property type="entry name" value="Acetyltransf_1"/>
    <property type="match status" value="1"/>
</dbReference>
<keyword evidence="5" id="KW-1185">Reference proteome</keyword>
<dbReference type="PATRIC" id="fig|1122219.3.peg.2145"/>
<dbReference type="InterPro" id="IPR050832">
    <property type="entry name" value="Bact_Acetyltransf"/>
</dbReference>
<dbReference type="RefSeq" id="WP_048514894.1">
    <property type="nucleotide sequence ID" value="NZ_FUXD01000035.1"/>
</dbReference>
<dbReference type="PROSITE" id="PS51186">
    <property type="entry name" value="GNAT"/>
    <property type="match status" value="1"/>
</dbReference>
<dbReference type="InterPro" id="IPR016181">
    <property type="entry name" value="Acyl_CoA_acyltransferase"/>
</dbReference>
<feature type="domain" description="N-acetyltransferase" evidence="3">
    <location>
        <begin position="5"/>
        <end position="156"/>
    </location>
</feature>
<comment type="caution">
    <text evidence="4">The sequence shown here is derived from an EMBL/GenBank/DDBJ whole genome shotgun (WGS) entry which is preliminary data.</text>
</comment>
<organism evidence="4 5">
    <name type="scientific">Megasphaera cerevisiae DSM 20462</name>
    <dbReference type="NCBI Taxonomy" id="1122219"/>
    <lineage>
        <taxon>Bacteria</taxon>
        <taxon>Bacillati</taxon>
        <taxon>Bacillota</taxon>
        <taxon>Negativicutes</taxon>
        <taxon>Veillonellales</taxon>
        <taxon>Veillonellaceae</taxon>
        <taxon>Megasphaera</taxon>
    </lineage>
</organism>
<evidence type="ECO:0000313" key="5">
    <source>
        <dbReference type="Proteomes" id="UP000036503"/>
    </source>
</evidence>
<name>A0A0J6WR20_9FIRM</name>
<dbReference type="PANTHER" id="PTHR43877">
    <property type="entry name" value="AMINOALKYLPHOSPHONATE N-ACETYLTRANSFERASE-RELATED-RELATED"/>
    <property type="match status" value="1"/>
</dbReference>
<evidence type="ECO:0000259" key="3">
    <source>
        <dbReference type="PROSITE" id="PS51186"/>
    </source>
</evidence>
<dbReference type="OrthoDB" id="9797826at2"/>